<protein>
    <recommendedName>
        <fullName evidence="2">Enoyl reductase (ER) domain-containing protein</fullName>
    </recommendedName>
</protein>
<dbReference type="GO" id="GO:0016628">
    <property type="term" value="F:oxidoreductase activity, acting on the CH-CH group of donors, NAD or NADP as acceptor"/>
    <property type="evidence" value="ECO:0007669"/>
    <property type="project" value="InterPro"/>
</dbReference>
<accession>A0AAD6TL01</accession>
<dbReference type="Gene3D" id="3.40.50.720">
    <property type="entry name" value="NAD(P)-binding Rossmann-like Domain"/>
    <property type="match status" value="1"/>
</dbReference>
<keyword evidence="1" id="KW-0560">Oxidoreductase</keyword>
<dbReference type="InterPro" id="IPR045010">
    <property type="entry name" value="MDR_fam"/>
</dbReference>
<dbReference type="AlphaFoldDB" id="A0AAD6TL01"/>
<dbReference type="InterPro" id="IPR041694">
    <property type="entry name" value="ADH_N_2"/>
</dbReference>
<dbReference type="FunFam" id="3.40.50.720:FF:000121">
    <property type="entry name" value="Prostaglandin reductase 2"/>
    <property type="match status" value="1"/>
</dbReference>
<keyword evidence="4" id="KW-1185">Reference proteome</keyword>
<dbReference type="Gene3D" id="3.90.180.10">
    <property type="entry name" value="Medium-chain alcohol dehydrogenases, catalytic domain"/>
    <property type="match status" value="1"/>
</dbReference>
<dbReference type="SMART" id="SM00829">
    <property type="entry name" value="PKS_ER"/>
    <property type="match status" value="1"/>
</dbReference>
<dbReference type="Pfam" id="PF00107">
    <property type="entry name" value="ADH_zinc_N"/>
    <property type="match status" value="1"/>
</dbReference>
<comment type="caution">
    <text evidence="3">The sequence shown here is derived from an EMBL/GenBank/DDBJ whole genome shotgun (WGS) entry which is preliminary data.</text>
</comment>
<evidence type="ECO:0000256" key="1">
    <source>
        <dbReference type="ARBA" id="ARBA00023002"/>
    </source>
</evidence>
<dbReference type="CDD" id="cd05288">
    <property type="entry name" value="PGDH"/>
    <property type="match status" value="1"/>
</dbReference>
<dbReference type="InterPro" id="IPR020843">
    <property type="entry name" value="ER"/>
</dbReference>
<gene>
    <name evidence="3" type="ORF">C8F04DRAFT_1063377</name>
</gene>
<dbReference type="EMBL" id="JARJCM010000003">
    <property type="protein sequence ID" value="KAJ7046128.1"/>
    <property type="molecule type" value="Genomic_DNA"/>
</dbReference>
<proteinExistence type="predicted"/>
<name>A0AAD6TL01_9AGAR</name>
<sequence length="370" mass="40430">MAPTANPRIVFAKAPVVGNFLVEGENIVYEKTPTIDLDQKLESGQFLTKTLLLSPEPYMRERMRDPSLPSYGTPMKLGQPIVGTGLVIVLRSEKEGIKAGDYMLGFTPWEAYTVQPYVEPRVEFKGFAPGTFDMDTLALQPVPNPGGAFPWRSFCSALGLPGFTGYVGLEKFGNAKAGETIFVSSGASGVGSMVIQLAKIKGLKVIASAGSDEKVEYMRSIGADAPFNYKKSKSALQDELKAHGPIDLYFDNVGGEHLEAALDNMNLNGRVIACGAISEYNIPREKRYGIKNMSRMFPLRLNLQGFLITDHLGMQPRFLEEIPPLLAQGKLKVKEHLFHGLENGIEAFQSLFDGSATAKPVLVVDEEYAS</sequence>
<dbReference type="Pfam" id="PF16884">
    <property type="entry name" value="ADH_N_2"/>
    <property type="match status" value="1"/>
</dbReference>
<dbReference type="SUPFAM" id="SSF51735">
    <property type="entry name" value="NAD(P)-binding Rossmann-fold domains"/>
    <property type="match status" value="1"/>
</dbReference>
<dbReference type="InterPro" id="IPR036291">
    <property type="entry name" value="NAD(P)-bd_dom_sf"/>
</dbReference>
<dbReference type="InterPro" id="IPR013149">
    <property type="entry name" value="ADH-like_C"/>
</dbReference>
<reference evidence="3" key="1">
    <citation type="submission" date="2023-03" db="EMBL/GenBank/DDBJ databases">
        <title>Massive genome expansion in bonnet fungi (Mycena s.s.) driven by repeated elements and novel gene families across ecological guilds.</title>
        <authorList>
            <consortium name="Lawrence Berkeley National Laboratory"/>
            <person name="Harder C.B."/>
            <person name="Miyauchi S."/>
            <person name="Viragh M."/>
            <person name="Kuo A."/>
            <person name="Thoen E."/>
            <person name="Andreopoulos B."/>
            <person name="Lu D."/>
            <person name="Skrede I."/>
            <person name="Drula E."/>
            <person name="Henrissat B."/>
            <person name="Morin E."/>
            <person name="Kohler A."/>
            <person name="Barry K."/>
            <person name="LaButti K."/>
            <person name="Morin E."/>
            <person name="Salamov A."/>
            <person name="Lipzen A."/>
            <person name="Mereny Z."/>
            <person name="Hegedus B."/>
            <person name="Baldrian P."/>
            <person name="Stursova M."/>
            <person name="Weitz H."/>
            <person name="Taylor A."/>
            <person name="Grigoriev I.V."/>
            <person name="Nagy L.G."/>
            <person name="Martin F."/>
            <person name="Kauserud H."/>
        </authorList>
    </citation>
    <scope>NUCLEOTIDE SEQUENCE</scope>
    <source>
        <strain evidence="3">CBHHK200</strain>
    </source>
</reference>
<evidence type="ECO:0000313" key="4">
    <source>
        <dbReference type="Proteomes" id="UP001218188"/>
    </source>
</evidence>
<evidence type="ECO:0000313" key="3">
    <source>
        <dbReference type="EMBL" id="KAJ7046128.1"/>
    </source>
</evidence>
<dbReference type="SUPFAM" id="SSF50129">
    <property type="entry name" value="GroES-like"/>
    <property type="match status" value="1"/>
</dbReference>
<dbReference type="InterPro" id="IPR011032">
    <property type="entry name" value="GroES-like_sf"/>
</dbReference>
<feature type="domain" description="Enoyl reductase (ER)" evidence="2">
    <location>
        <begin position="83"/>
        <end position="362"/>
    </location>
</feature>
<dbReference type="PANTHER" id="PTHR43205:SF7">
    <property type="entry name" value="PROSTAGLANDIN REDUCTASE 1"/>
    <property type="match status" value="1"/>
</dbReference>
<dbReference type="PANTHER" id="PTHR43205">
    <property type="entry name" value="PROSTAGLANDIN REDUCTASE"/>
    <property type="match status" value="1"/>
</dbReference>
<organism evidence="3 4">
    <name type="scientific">Mycena alexandri</name>
    <dbReference type="NCBI Taxonomy" id="1745969"/>
    <lineage>
        <taxon>Eukaryota</taxon>
        <taxon>Fungi</taxon>
        <taxon>Dikarya</taxon>
        <taxon>Basidiomycota</taxon>
        <taxon>Agaricomycotina</taxon>
        <taxon>Agaricomycetes</taxon>
        <taxon>Agaricomycetidae</taxon>
        <taxon>Agaricales</taxon>
        <taxon>Marasmiineae</taxon>
        <taxon>Mycenaceae</taxon>
        <taxon>Mycena</taxon>
    </lineage>
</organism>
<dbReference type="Proteomes" id="UP001218188">
    <property type="component" value="Unassembled WGS sequence"/>
</dbReference>
<evidence type="ECO:0000259" key="2">
    <source>
        <dbReference type="SMART" id="SM00829"/>
    </source>
</evidence>